<dbReference type="SUPFAM" id="SSF64210">
    <property type="entry name" value="Head-to-tail joining protein W, gpW"/>
    <property type="match status" value="1"/>
</dbReference>
<dbReference type="Proteomes" id="UP001229244">
    <property type="component" value="Unassembled WGS sequence"/>
</dbReference>
<dbReference type="RefSeq" id="WP_306887642.1">
    <property type="nucleotide sequence ID" value="NZ_JAUSUL010000008.1"/>
</dbReference>
<proteinExistence type="predicted"/>
<sequence>MAVPPNCQHLKQKLDEAEAALHDLQTGRAVRVLVDHDGSRIEYQVGNKAQLSAYVSELRKALDACLSGRVKSNGPLRFVW</sequence>
<name>A0AAE4AWF4_9HYPH</name>
<organism evidence="1 2">
    <name type="scientific">Amorphus orientalis</name>
    <dbReference type="NCBI Taxonomy" id="649198"/>
    <lineage>
        <taxon>Bacteria</taxon>
        <taxon>Pseudomonadati</taxon>
        <taxon>Pseudomonadota</taxon>
        <taxon>Alphaproteobacteria</taxon>
        <taxon>Hyphomicrobiales</taxon>
        <taxon>Amorphaceae</taxon>
        <taxon>Amorphus</taxon>
    </lineage>
</organism>
<evidence type="ECO:0000313" key="2">
    <source>
        <dbReference type="Proteomes" id="UP001229244"/>
    </source>
</evidence>
<dbReference type="EMBL" id="JAUSUL010000008">
    <property type="protein sequence ID" value="MDQ0317714.1"/>
    <property type="molecule type" value="Genomic_DNA"/>
</dbReference>
<dbReference type="InterPro" id="IPR036626">
    <property type="entry name" value="GpW_sf"/>
</dbReference>
<gene>
    <name evidence="1" type="ORF">J2S73_004201</name>
</gene>
<protein>
    <submittedName>
        <fullName evidence="1">Uncharacterized protein</fullName>
    </submittedName>
</protein>
<dbReference type="GO" id="GO:0019058">
    <property type="term" value="P:viral life cycle"/>
    <property type="evidence" value="ECO:0007669"/>
    <property type="project" value="InterPro"/>
</dbReference>
<dbReference type="Pfam" id="PF02831">
    <property type="entry name" value="gpW"/>
    <property type="match status" value="1"/>
</dbReference>
<dbReference type="AlphaFoldDB" id="A0AAE4AWF4"/>
<dbReference type="InterPro" id="IPR004174">
    <property type="entry name" value="GpW"/>
</dbReference>
<keyword evidence="2" id="KW-1185">Reference proteome</keyword>
<evidence type="ECO:0000313" key="1">
    <source>
        <dbReference type="EMBL" id="MDQ0317714.1"/>
    </source>
</evidence>
<comment type="caution">
    <text evidence="1">The sequence shown here is derived from an EMBL/GenBank/DDBJ whole genome shotgun (WGS) entry which is preliminary data.</text>
</comment>
<reference evidence="1" key="1">
    <citation type="submission" date="2023-07" db="EMBL/GenBank/DDBJ databases">
        <title>Genomic Encyclopedia of Type Strains, Phase IV (KMG-IV): sequencing the most valuable type-strain genomes for metagenomic binning, comparative biology and taxonomic classification.</title>
        <authorList>
            <person name="Goeker M."/>
        </authorList>
    </citation>
    <scope>NUCLEOTIDE SEQUENCE</scope>
    <source>
        <strain evidence="1">DSM 21202</strain>
    </source>
</reference>
<dbReference type="Gene3D" id="3.30.1580.10">
    <property type="entry name" value="Head-to-tail joining protein W"/>
    <property type="match status" value="1"/>
</dbReference>
<accession>A0AAE4AWF4</accession>